<reference evidence="2" key="1">
    <citation type="submission" date="2021-05" db="EMBL/GenBank/DDBJ databases">
        <title>A free-living protist that lacks canonical eukaryotic 1 DNA replication and segregation systems.</title>
        <authorList>
            <person name="Salas-Leiva D.E."/>
            <person name="Tromer E.C."/>
            <person name="Curtis B.A."/>
            <person name="Jerlstrom-Hultqvist J."/>
            <person name="Kolisko M."/>
            <person name="Yi Z."/>
            <person name="Salas-Leiva J.S."/>
            <person name="Gallot-Lavallee L."/>
            <person name="Kops G.J.P.L."/>
            <person name="Archibald J.M."/>
            <person name="Simpson A.G.B."/>
            <person name="Roger A.J."/>
        </authorList>
    </citation>
    <scope>NUCLEOTIDE SEQUENCE</scope>
    <source>
        <strain evidence="2">BICM</strain>
    </source>
</reference>
<gene>
    <name evidence="2" type="ORF">J8273_4461</name>
</gene>
<sequence length="945" mass="103035">METHSYLSGQLDEIGYDALSEVVENLSCSQDDIDVNALFEETYTNITTLLAEKQAALDVIAAKIALDPYPPVLTDNSWRSDFFTFNTSVPGIPHRVCTNCTIFHPPPHYRIAPKPRLLDIQDELEAVSLSDSSGLFSHVSVIDQNGWTRLFPGADMIESSNAMFGPQYRSIYDSADVYLLLQSNAASVGVVQAAARVLVKSMSPTVNAAVGWIGYGDLDLTQCRLSAACINTLIRVIDATGKEATQTAEHITNAIRNIDSGDSPTIVYLITTGFVPVRSVLTGAGVGDTKLVILSVADSDGLLNQQTSIWATNIGVPFFNVASIATQSSESKIRNILHKPLDYMTGMSTHFRFAAPAQTPFGGPFSRPESDICSSITRPVFVEDSVHSVVAVQMCTRHIAANYTGDTYPVLLTLDGRVLSHPRLADYDDGDPIDATLSLMELSDDTGSLLTLSMATFTSNYVEFTMNYPLPAPDSDYYGSHSTSVSGTIRWRRIISNSSLPLTVATVAVDPAYVKPACVHEAIPESTSLFHTTFFRPTVYNVTAPIEIAPRYYVSLNSSSFVIPASSFENCPPALLYATSCTTSFIETITNQTLGLPLTDPLPQAVTTEDVVSAARIAGEVVPIWRDFVYGASENILLVGLASDRSGASATLPGFTYPPGYDVRARTFYSRASQISGGSLSTPTVVYIHRNSSLSTFLARTVNHKDSETVWGTLFIEYETTQLYTTLKTIADQYMPATSRFMLIDDTGYITQHETMSSVASSVYHFSHNVHISDLEPTISAALLDYEYMVYESFVSTNSLEICKVPVVNSEMFPESDSLRAYAISDWSGKLMIGNIFTNVILIVAEGYPSLSATSLIQCTPIAGPEDSIFLSKAQLHAAFEAQYKATDDGPAGMSEGERAATYLAIIVGPLLLLWYIMIHTCNRRRYLISRHGLNPGMQVQVTKM</sequence>
<evidence type="ECO:0000256" key="1">
    <source>
        <dbReference type="SAM" id="Phobius"/>
    </source>
</evidence>
<dbReference type="EMBL" id="JAHDYR010000017">
    <property type="protein sequence ID" value="KAG9394098.1"/>
    <property type="molecule type" value="Genomic_DNA"/>
</dbReference>
<accession>A0A8J6B245</accession>
<name>A0A8J6B245_9EUKA</name>
<dbReference type="Proteomes" id="UP000717585">
    <property type="component" value="Unassembled WGS sequence"/>
</dbReference>
<protein>
    <submittedName>
        <fullName evidence="2">Uncharacterized protein</fullName>
    </submittedName>
</protein>
<comment type="caution">
    <text evidence="2">The sequence shown here is derived from an EMBL/GenBank/DDBJ whole genome shotgun (WGS) entry which is preliminary data.</text>
</comment>
<evidence type="ECO:0000313" key="3">
    <source>
        <dbReference type="Proteomes" id="UP000717585"/>
    </source>
</evidence>
<dbReference type="AlphaFoldDB" id="A0A8J6B245"/>
<keyword evidence="1" id="KW-1133">Transmembrane helix</keyword>
<keyword evidence="1" id="KW-0812">Transmembrane</keyword>
<keyword evidence="1" id="KW-0472">Membrane</keyword>
<evidence type="ECO:0000313" key="2">
    <source>
        <dbReference type="EMBL" id="KAG9394098.1"/>
    </source>
</evidence>
<keyword evidence="3" id="KW-1185">Reference proteome</keyword>
<proteinExistence type="predicted"/>
<organism evidence="2 3">
    <name type="scientific">Carpediemonas membranifera</name>
    <dbReference type="NCBI Taxonomy" id="201153"/>
    <lineage>
        <taxon>Eukaryota</taxon>
        <taxon>Metamonada</taxon>
        <taxon>Carpediemonas-like organisms</taxon>
        <taxon>Carpediemonas</taxon>
    </lineage>
</organism>
<feature type="transmembrane region" description="Helical" evidence="1">
    <location>
        <begin position="900"/>
        <end position="919"/>
    </location>
</feature>